<dbReference type="GeneID" id="76423571"/>
<proteinExistence type="predicted"/>
<evidence type="ECO:0000313" key="2">
    <source>
        <dbReference type="Proteomes" id="UP001042704"/>
    </source>
</evidence>
<name>A0A8A3S4W3_9EURY</name>
<gene>
    <name evidence="1" type="ORF">RJ40_04375</name>
</gene>
<protein>
    <submittedName>
        <fullName evidence="1">Uncharacterized protein</fullName>
    </submittedName>
</protein>
<dbReference type="Proteomes" id="UP001042704">
    <property type="component" value="Chromosome"/>
</dbReference>
<dbReference type="RefSeq" id="WP_265582150.1">
    <property type="nucleotide sequence ID" value="NZ_CP036172.1"/>
</dbReference>
<accession>A0A8A3S4W3</accession>
<dbReference type="EMBL" id="CP036172">
    <property type="protein sequence ID" value="QSZ66781.1"/>
    <property type="molecule type" value="Genomic_DNA"/>
</dbReference>
<organism evidence="1 2">
    <name type="scientific">Methanofollis aquaemaris</name>
    <dbReference type="NCBI Taxonomy" id="126734"/>
    <lineage>
        <taxon>Archaea</taxon>
        <taxon>Methanobacteriati</taxon>
        <taxon>Methanobacteriota</taxon>
        <taxon>Stenosarchaea group</taxon>
        <taxon>Methanomicrobia</taxon>
        <taxon>Methanomicrobiales</taxon>
        <taxon>Methanomicrobiaceae</taxon>
        <taxon>Methanofollis</taxon>
    </lineage>
</organism>
<reference evidence="1" key="2">
    <citation type="submission" date="2019-02" db="EMBL/GenBank/DDBJ databases">
        <authorList>
            <person name="Chen S.-C."/>
            <person name="Chien H.-H."/>
            <person name="Lai M.-C."/>
        </authorList>
    </citation>
    <scope>NUCLEOTIDE SEQUENCE</scope>
    <source>
        <strain evidence="1">N2F9704</strain>
    </source>
</reference>
<dbReference type="AlphaFoldDB" id="A0A8A3S4W3"/>
<keyword evidence="2" id="KW-1185">Reference proteome</keyword>
<dbReference type="KEGG" id="maqe:RJ40_04375"/>
<sequence length="257" mass="28049">MKRIPVRTRGFGAEVGTPAVGDLADWVERRKGRGGDLLAYRIERSAALQDGVDFPAAGGLFYGERVLECLAGVVDGAVTGEVGSVPDAALDDLRGWKKNAWISLPAPSVLGLEDRYFGDPEEAEEEVCRAFRRLLREMRDAGAGGHVLLIDEANEVELDLLTGTRCIVFPLTRDSSTLEAVLEHQHLLPLAPAELRLAADLVDRYEIRELSLLHPDHQALGEALDFFDPDEISAGGYTKAGEEEAWAALLEEAYVLK</sequence>
<evidence type="ECO:0000313" key="1">
    <source>
        <dbReference type="EMBL" id="QSZ66781.1"/>
    </source>
</evidence>
<reference evidence="1" key="1">
    <citation type="journal article" date="2001" name="Int. J. Syst. Evol. Microbiol.">
        <title>Methanofollis aquaemaris sp. nov., a methanogen isolated from an aquaculture fish pond.</title>
        <authorList>
            <person name="Lai M.C."/>
            <person name="Chen S.C."/>
        </authorList>
    </citation>
    <scope>NUCLEOTIDE SEQUENCE</scope>
    <source>
        <strain evidence="1">N2F9704</strain>
    </source>
</reference>